<accession>A0A8T7LT63</accession>
<dbReference type="EMBL" id="JACATZ010000001">
    <property type="protein sequence ID" value="NWJ45204.1"/>
    <property type="molecule type" value="Genomic_DNA"/>
</dbReference>
<dbReference type="Proteomes" id="UP000521676">
    <property type="component" value="Unassembled WGS sequence"/>
</dbReference>
<keyword evidence="5" id="KW-1185">Reference proteome</keyword>
<feature type="compositionally biased region" description="Basic and acidic residues" evidence="1">
    <location>
        <begin position="787"/>
        <end position="802"/>
    </location>
</feature>
<feature type="region of interest" description="Disordered" evidence="1">
    <location>
        <begin position="322"/>
        <end position="369"/>
    </location>
</feature>
<feature type="compositionally biased region" description="Low complexity" evidence="1">
    <location>
        <begin position="341"/>
        <end position="350"/>
    </location>
</feature>
<evidence type="ECO:0000313" key="4">
    <source>
        <dbReference type="Proteomes" id="UP000521676"/>
    </source>
</evidence>
<dbReference type="AlphaFoldDB" id="A0A8T7LT63"/>
<evidence type="ECO:0000313" key="2">
    <source>
        <dbReference type="EMBL" id="NWJ45204.1"/>
    </source>
</evidence>
<name>A0A8T7LT63_9CHLR</name>
<feature type="compositionally biased region" description="Basic and acidic residues" evidence="1">
    <location>
        <begin position="249"/>
        <end position="261"/>
    </location>
</feature>
<dbReference type="RefSeq" id="WP_341468978.1">
    <property type="nucleotide sequence ID" value="NZ_CP128399.1"/>
</dbReference>
<feature type="region of interest" description="Disordered" evidence="1">
    <location>
        <begin position="244"/>
        <end position="266"/>
    </location>
</feature>
<gene>
    <name evidence="2" type="ORF">HXX08_04915</name>
    <name evidence="3" type="ORF">OZ401_000331</name>
</gene>
<proteinExistence type="predicted"/>
<dbReference type="Proteomes" id="UP001431572">
    <property type="component" value="Chromosome 1"/>
</dbReference>
<protein>
    <submittedName>
        <fullName evidence="2">Uncharacterized protein</fullName>
    </submittedName>
</protein>
<evidence type="ECO:0000313" key="3">
    <source>
        <dbReference type="EMBL" id="WJW67082.1"/>
    </source>
</evidence>
<evidence type="ECO:0000313" key="5">
    <source>
        <dbReference type="Proteomes" id="UP001431572"/>
    </source>
</evidence>
<dbReference type="EMBL" id="CP128399">
    <property type="protein sequence ID" value="WJW67082.1"/>
    <property type="molecule type" value="Genomic_DNA"/>
</dbReference>
<reference evidence="3" key="2">
    <citation type="journal article" date="2024" name="Nature">
        <title>Anoxygenic phototroph of the Chloroflexota uses a type I reaction centre.</title>
        <authorList>
            <person name="Tsuji J.M."/>
            <person name="Shaw N.A."/>
            <person name="Nagashima S."/>
            <person name="Venkiteswaran J.J."/>
            <person name="Schiff S.L."/>
            <person name="Watanabe T."/>
            <person name="Fukui M."/>
            <person name="Hanada S."/>
            <person name="Tank M."/>
            <person name="Neufeld J.D."/>
        </authorList>
    </citation>
    <scope>NUCLEOTIDE SEQUENCE</scope>
    <source>
        <strain evidence="3">L227-S17</strain>
    </source>
</reference>
<feature type="compositionally biased region" description="Basic and acidic residues" evidence="1">
    <location>
        <begin position="740"/>
        <end position="750"/>
    </location>
</feature>
<sequence length="802" mass="85656">MTQDVKNLGDAGLQGIQLPTSIYIGKNVVRRHVLEFYKLAAAHKLLAQGAQVLAVFDCVVLEQHGGRLGSFTLHDYAVLTTTNLITWGRGQNRDLVDRFEWSDVVLEKFGRRSPLEGMVKVSNRTRSAVSKRRIAVRTKNENVDEPIPQFEGADKETGITLYLDLMPFDDVRTCASMIYFLSNKGGETPGIDAFNAKFKSELAESTERLTTIANAMKSFYVQQANGVWIEKGYTEETEMLERLSASAASKEESNKNKDSKLRRGYVSPYKLGKGGVAPKTRTPVATPKVAALPKVTSVSKTTSSADEDWFYSDFGKLDKKESSQPVASAISTPAPKPAPTPRAATPVRSAKPAVRPTPAPKVAKVKEEKPVVSKNERTVAMPFGVSLGMGALNLFTFSRIIRGLWLDPRTLGLRISGISGNSALLMDLFGTVATDADARQNAINRLRSNIDNGPIAKNVILHYTIYPFLKPVLDAVASPEIDRVIRKVKVRAVEQVAAPVKNPVESKPIATTAKVPVAKPVEAPKPVTPVPVVEAVKPVEAPKPAEAPKPVTPAPVVEAAKKVEPPKPVEAPKPVTPVPVVEAVKPVEAPKPAEAPKPVTPALVVEATKKVEPPKPAEAPKPVASAPTVAAVKPVEAPKPAEAPKPVTPAPVVEAAKKVEPPKPAEAPKPVTPAPVVEAIKKVEPPKPAEAPKPVTPAPTVAFVKPVEAPKPITSSPVVDAAKKAMEAKPNEATSPAAKTPEKPKVEEKLPVQQPPKVDAAGIEGTDATTKINISAPKVTDPTASLGKEDEKPPEPSKLDKI</sequence>
<organism evidence="2 4">
    <name type="scientific">Candidatus Chlorohelix allophototropha</name>
    <dbReference type="NCBI Taxonomy" id="3003348"/>
    <lineage>
        <taxon>Bacteria</taxon>
        <taxon>Bacillati</taxon>
        <taxon>Chloroflexota</taxon>
        <taxon>Chloroflexia</taxon>
        <taxon>Candidatus Chloroheliales</taxon>
        <taxon>Candidatus Chloroheliaceae</taxon>
        <taxon>Candidatus Chlorohelix</taxon>
    </lineage>
</organism>
<reference evidence="2 4" key="1">
    <citation type="submission" date="2020-06" db="EMBL/GenBank/DDBJ databases">
        <title>Anoxygenic phototrophic Chloroflexota member uses a Type I reaction center.</title>
        <authorList>
            <person name="Tsuji J.M."/>
            <person name="Shaw N.A."/>
            <person name="Nagashima S."/>
            <person name="Venkiteswaran J."/>
            <person name="Schiff S.L."/>
            <person name="Hanada S."/>
            <person name="Tank M."/>
            <person name="Neufeld J.D."/>
        </authorList>
    </citation>
    <scope>NUCLEOTIDE SEQUENCE [LARGE SCALE GENOMIC DNA]</scope>
    <source>
        <strain evidence="2">L227-S17</strain>
    </source>
</reference>
<evidence type="ECO:0000256" key="1">
    <source>
        <dbReference type="SAM" id="MobiDB-lite"/>
    </source>
</evidence>
<feature type="region of interest" description="Disordered" evidence="1">
    <location>
        <begin position="723"/>
        <end position="802"/>
    </location>
</feature>